<name>A0ABP8HS46_9BURK</name>
<keyword evidence="4" id="KW-1185">Reference proteome</keyword>
<comment type="caution">
    <text evidence="3">The sequence shown here is derived from an EMBL/GenBank/DDBJ whole genome shotgun (WGS) entry which is preliminary data.</text>
</comment>
<accession>A0ABP8HS46</accession>
<feature type="region of interest" description="Disordered" evidence="1">
    <location>
        <begin position="30"/>
        <end position="52"/>
    </location>
</feature>
<evidence type="ECO:0000313" key="3">
    <source>
        <dbReference type="EMBL" id="GAA4343453.1"/>
    </source>
</evidence>
<feature type="transmembrane region" description="Helical" evidence="2">
    <location>
        <begin position="6"/>
        <end position="24"/>
    </location>
</feature>
<keyword evidence="2" id="KW-0472">Membrane</keyword>
<dbReference type="Proteomes" id="UP001501671">
    <property type="component" value="Unassembled WGS sequence"/>
</dbReference>
<organism evidence="3 4">
    <name type="scientific">Pigmentiphaga soli</name>
    <dbReference type="NCBI Taxonomy" id="1007095"/>
    <lineage>
        <taxon>Bacteria</taxon>
        <taxon>Pseudomonadati</taxon>
        <taxon>Pseudomonadota</taxon>
        <taxon>Betaproteobacteria</taxon>
        <taxon>Burkholderiales</taxon>
        <taxon>Alcaligenaceae</taxon>
        <taxon>Pigmentiphaga</taxon>
    </lineage>
</organism>
<reference evidence="4" key="1">
    <citation type="journal article" date="2019" name="Int. J. Syst. Evol. Microbiol.">
        <title>The Global Catalogue of Microorganisms (GCM) 10K type strain sequencing project: providing services to taxonomists for standard genome sequencing and annotation.</title>
        <authorList>
            <consortium name="The Broad Institute Genomics Platform"/>
            <consortium name="The Broad Institute Genome Sequencing Center for Infectious Disease"/>
            <person name="Wu L."/>
            <person name="Ma J."/>
        </authorList>
    </citation>
    <scope>NUCLEOTIDE SEQUENCE [LARGE SCALE GENOMIC DNA]</scope>
    <source>
        <strain evidence="4">JCM 17666</strain>
    </source>
</reference>
<protein>
    <recommendedName>
        <fullName evidence="5">CcoQ/FixQ family Cbb3-type cytochrome c oxidase assembly chaperone</fullName>
    </recommendedName>
</protein>
<proteinExistence type="predicted"/>
<evidence type="ECO:0000256" key="2">
    <source>
        <dbReference type="SAM" id="Phobius"/>
    </source>
</evidence>
<evidence type="ECO:0000313" key="4">
    <source>
        <dbReference type="Proteomes" id="UP001501671"/>
    </source>
</evidence>
<sequence>MWLLLLEALLALAVFVLIVAWTMWPKRRDLTRKGDGTQAPAGGRQAPGDPDQ</sequence>
<keyword evidence="2" id="KW-0812">Transmembrane</keyword>
<gene>
    <name evidence="3" type="ORF">GCM10023144_46470</name>
</gene>
<evidence type="ECO:0008006" key="5">
    <source>
        <dbReference type="Google" id="ProtNLM"/>
    </source>
</evidence>
<evidence type="ECO:0000256" key="1">
    <source>
        <dbReference type="SAM" id="MobiDB-lite"/>
    </source>
</evidence>
<dbReference type="EMBL" id="BAABFO010000038">
    <property type="protein sequence ID" value="GAA4343453.1"/>
    <property type="molecule type" value="Genomic_DNA"/>
</dbReference>
<keyword evidence="2" id="KW-1133">Transmembrane helix</keyword>